<evidence type="ECO:0008006" key="3">
    <source>
        <dbReference type="Google" id="ProtNLM"/>
    </source>
</evidence>
<dbReference type="Proteomes" id="UP000234323">
    <property type="component" value="Unassembled WGS sequence"/>
</dbReference>
<organism evidence="1 2">
    <name type="scientific">Rhizophagus irregularis</name>
    <dbReference type="NCBI Taxonomy" id="588596"/>
    <lineage>
        <taxon>Eukaryota</taxon>
        <taxon>Fungi</taxon>
        <taxon>Fungi incertae sedis</taxon>
        <taxon>Mucoromycota</taxon>
        <taxon>Glomeromycotina</taxon>
        <taxon>Glomeromycetes</taxon>
        <taxon>Glomerales</taxon>
        <taxon>Glomeraceae</taxon>
        <taxon>Rhizophagus</taxon>
    </lineage>
</organism>
<dbReference type="AlphaFoldDB" id="A0A2I1HDY3"/>
<evidence type="ECO:0000313" key="2">
    <source>
        <dbReference type="Proteomes" id="UP000234323"/>
    </source>
</evidence>
<evidence type="ECO:0000313" key="1">
    <source>
        <dbReference type="EMBL" id="PKY57030.1"/>
    </source>
</evidence>
<dbReference type="EMBL" id="LLXI01002401">
    <property type="protein sequence ID" value="PKY57030.1"/>
    <property type="molecule type" value="Genomic_DNA"/>
</dbReference>
<comment type="caution">
    <text evidence="1">The sequence shown here is derived from an EMBL/GenBank/DDBJ whole genome shotgun (WGS) entry which is preliminary data.</text>
</comment>
<dbReference type="VEuPathDB" id="FungiDB:FUN_011422"/>
<proteinExistence type="predicted"/>
<reference evidence="1 2" key="1">
    <citation type="submission" date="2015-10" db="EMBL/GenBank/DDBJ databases">
        <title>Genome analyses suggest a sexual origin of heterokaryosis in a supposedly ancient asexual fungus.</title>
        <authorList>
            <person name="Ropars J."/>
            <person name="Sedzielewska K."/>
            <person name="Noel J."/>
            <person name="Charron P."/>
            <person name="Farinelli L."/>
            <person name="Marton T."/>
            <person name="Kruger M."/>
            <person name="Pelin A."/>
            <person name="Brachmann A."/>
            <person name="Corradi N."/>
        </authorList>
    </citation>
    <scope>NUCLEOTIDE SEQUENCE [LARGE SCALE GENOMIC DNA]</scope>
    <source>
        <strain evidence="1 2">A4</strain>
    </source>
</reference>
<dbReference type="Gene3D" id="1.10.10.1010">
    <property type="entry name" value="Intein homing endonuclease, domain IV"/>
    <property type="match status" value="1"/>
</dbReference>
<keyword evidence="2" id="KW-1185">Reference proteome</keyword>
<name>A0A2I1HDY3_9GLOM</name>
<dbReference type="VEuPathDB" id="FungiDB:RhiirFUN_012702"/>
<gene>
    <name evidence="1" type="ORF">RhiirA4_477792</name>
</gene>
<protein>
    <recommendedName>
        <fullName evidence="3">Protein kinase domain-containing protein</fullName>
    </recommendedName>
</protein>
<accession>A0A2I1HDY3</accession>
<sequence>MSNKFVRTAQSKARNNWEVNIKYLTQGGFSIIYKAIWLDGYILCWNDSKKEWVKYRHKLD</sequence>